<dbReference type="GO" id="GO:0042147">
    <property type="term" value="P:retrograde transport, endosome to Golgi"/>
    <property type="evidence" value="ECO:0007669"/>
    <property type="project" value="InterPro"/>
</dbReference>
<sequence>MAQLKQKFKSLQNLIQKQPDSQKATKSPELEVNVTSAELTAEAVVVKEKAPVYDPQVDQEILDSIEKDYFDSQQFDASLFELEKLPEVGESLELGQIDSDRQRLRGQLQAVSKKVSDLVLQNHSAFVDELHRVIDLQESLQTATVVCKNGRRQLSSAKERFTTASLGLLANYKKRQKLVGLLNSMSTIKTLQRTDIRLREMLEEEDYPGAIQLCLECQKAASTFRHYKCISELSSKLQDTLEMIEEQLDVALSKTCGNFDMKYYDKVQTAYRLLGKTQTAMDQLHMHFTSAVHNTAFTIVLGYVELTAATSGSNFQKRQYNDLCKNVTPETFTSCLIDLCKALWEVMKSYHQTMEWHEQKDKSLEESGSGSTNVDAHFTRRYVKQKLEHGLSRIWGDVQQKVKTYILSTDLSYFKFDEFIDVLDIINRLIMIGEEFCGSKSEGLQDSIRKQSVNYFRNYHRARMDELKMFLENEAWQLCPVKANFSIMQLQEFKFLRSHAQQQRNIIATPTQSPEHTVPTNRPNYGFFTKFDNSSPFDLPAQEDEDEEKEDVMATNGYMEDRQLSVDSESDEDIPEELKQDFVDEQTGELPVKRPTKLPKSHSGSLKRQTKLGPVLTNTTLNVIRLIGKYAQMMSVLKPIAFDVIICMSQIFDYYLYTIYSFFGIDLGDVNELSLSNKLRTTLKRIKDNLIYEEQQVTPTTPGVPTVPTAEEKKDKFGQPYLSGMVDLSVRESLYGLAARVVAAESLVFLAEQFEYLQPTLDNMIPQAKKAFLQQFYSQTVTTAVEIRKPVYRTVAAKSIDYENLFNLMATTVKWDIKDIMSQHSSYVDRLLQEFHAFNSRLQEVSRRVPIPKVVEHILWEYCIRLSNRTFVEGYASAKKCTNEGRALMQLDFQQFLMKLEKLTDLRPIPDREYVEAYIKAYYLPEAQLELWVKDHREYSVKQLVSIVNCVDHKNKKARQRLINSIEETWNRR</sequence>
<dbReference type="InterPro" id="IPR019514">
    <property type="entry name" value="Syndetin_C"/>
</dbReference>
<protein>
    <submittedName>
        <fullName evidence="5">Uncharacterized protein</fullName>
    </submittedName>
</protein>
<evidence type="ECO:0000256" key="4">
    <source>
        <dbReference type="SAM" id="MobiDB-lite"/>
    </source>
</evidence>
<proteinExistence type="predicted"/>
<feature type="region of interest" description="Disordered" evidence="4">
    <location>
        <begin position="1"/>
        <end position="30"/>
    </location>
</feature>
<feature type="region of interest" description="Disordered" evidence="4">
    <location>
        <begin position="536"/>
        <end position="608"/>
    </location>
</feature>
<keyword evidence="6" id="KW-1185">Reference proteome</keyword>
<dbReference type="EMBL" id="CAIIXF020000007">
    <property type="protein sequence ID" value="CAH1787995.1"/>
    <property type="molecule type" value="Genomic_DNA"/>
</dbReference>
<dbReference type="GO" id="GO:0015031">
    <property type="term" value="P:protein transport"/>
    <property type="evidence" value="ECO:0007669"/>
    <property type="project" value="UniProtKB-KW"/>
</dbReference>
<keyword evidence="2" id="KW-0653">Protein transport</keyword>
<reference evidence="5" key="1">
    <citation type="submission" date="2022-03" db="EMBL/GenBank/DDBJ databases">
        <authorList>
            <person name="Martin C."/>
        </authorList>
    </citation>
    <scope>NUCLEOTIDE SEQUENCE</scope>
</reference>
<feature type="compositionally biased region" description="Acidic residues" evidence="4">
    <location>
        <begin position="541"/>
        <end position="550"/>
    </location>
</feature>
<dbReference type="GO" id="GO:0000149">
    <property type="term" value="F:SNARE binding"/>
    <property type="evidence" value="ECO:0007669"/>
    <property type="project" value="TreeGrafter"/>
</dbReference>
<comment type="caution">
    <text evidence="5">The sequence shown here is derived from an EMBL/GenBank/DDBJ whole genome shotgun (WGS) entry which is preliminary data.</text>
</comment>
<evidence type="ECO:0000256" key="1">
    <source>
        <dbReference type="ARBA" id="ARBA00022448"/>
    </source>
</evidence>
<dbReference type="GO" id="GO:1990745">
    <property type="term" value="C:EARP complex"/>
    <property type="evidence" value="ECO:0007669"/>
    <property type="project" value="InterPro"/>
</dbReference>
<gene>
    <name evidence="5" type="ORF">OFUS_LOCUS13605</name>
</gene>
<dbReference type="InterPro" id="IPR019515">
    <property type="entry name" value="VPS54_N"/>
</dbReference>
<evidence type="ECO:0000256" key="2">
    <source>
        <dbReference type="ARBA" id="ARBA00022927"/>
    </source>
</evidence>
<evidence type="ECO:0000256" key="3">
    <source>
        <dbReference type="ARBA" id="ARBA00023054"/>
    </source>
</evidence>
<evidence type="ECO:0000313" key="5">
    <source>
        <dbReference type="EMBL" id="CAH1787995.1"/>
    </source>
</evidence>
<evidence type="ECO:0000313" key="6">
    <source>
        <dbReference type="Proteomes" id="UP000749559"/>
    </source>
</evidence>
<accession>A0A8J1UHB3</accession>
<dbReference type="Pfam" id="PF10475">
    <property type="entry name" value="Vps54_N"/>
    <property type="match status" value="1"/>
</dbReference>
<name>A0A8J1UHB3_OWEFU</name>
<dbReference type="InterPro" id="IPR040047">
    <property type="entry name" value="VPS50"/>
</dbReference>
<dbReference type="Proteomes" id="UP000749559">
    <property type="component" value="Unassembled WGS sequence"/>
</dbReference>
<dbReference type="OrthoDB" id="10263345at2759"/>
<dbReference type="GO" id="GO:0005829">
    <property type="term" value="C:cytosol"/>
    <property type="evidence" value="ECO:0007669"/>
    <property type="project" value="GOC"/>
</dbReference>
<dbReference type="GO" id="GO:0032456">
    <property type="term" value="P:endocytic recycling"/>
    <property type="evidence" value="ECO:0007669"/>
    <property type="project" value="InterPro"/>
</dbReference>
<dbReference type="Pfam" id="PF10474">
    <property type="entry name" value="Syndetin_C"/>
    <property type="match status" value="1"/>
</dbReference>
<keyword evidence="1" id="KW-0813">Transport</keyword>
<dbReference type="AlphaFoldDB" id="A0A8J1UHB3"/>
<organism evidence="5 6">
    <name type="scientific">Owenia fusiformis</name>
    <name type="common">Polychaete worm</name>
    <dbReference type="NCBI Taxonomy" id="6347"/>
    <lineage>
        <taxon>Eukaryota</taxon>
        <taxon>Metazoa</taxon>
        <taxon>Spiralia</taxon>
        <taxon>Lophotrochozoa</taxon>
        <taxon>Annelida</taxon>
        <taxon>Polychaeta</taxon>
        <taxon>Sedentaria</taxon>
        <taxon>Canalipalpata</taxon>
        <taxon>Sabellida</taxon>
        <taxon>Oweniida</taxon>
        <taxon>Oweniidae</taxon>
        <taxon>Owenia</taxon>
    </lineage>
</organism>
<feature type="compositionally biased region" description="Polar residues" evidence="4">
    <location>
        <begin position="9"/>
        <end position="25"/>
    </location>
</feature>
<dbReference type="PANTHER" id="PTHR13258:SF0">
    <property type="entry name" value="SYNDETIN"/>
    <property type="match status" value="1"/>
</dbReference>
<dbReference type="PANTHER" id="PTHR13258">
    <property type="entry name" value="SYNDETIN"/>
    <property type="match status" value="1"/>
</dbReference>
<keyword evidence="3" id="KW-0175">Coiled coil</keyword>